<accession>A0A0F9J5J5</accession>
<protein>
    <recommendedName>
        <fullName evidence="2">AP2/ERF domain-containing protein</fullName>
    </recommendedName>
</protein>
<evidence type="ECO:0000313" key="1">
    <source>
        <dbReference type="EMBL" id="KKM01181.1"/>
    </source>
</evidence>
<reference evidence="1" key="1">
    <citation type="journal article" date="2015" name="Nature">
        <title>Complex archaea that bridge the gap between prokaryotes and eukaryotes.</title>
        <authorList>
            <person name="Spang A."/>
            <person name="Saw J.H."/>
            <person name="Jorgensen S.L."/>
            <person name="Zaremba-Niedzwiedzka K."/>
            <person name="Martijn J."/>
            <person name="Lind A.E."/>
            <person name="van Eijk R."/>
            <person name="Schleper C."/>
            <person name="Guy L."/>
            <person name="Ettema T.J."/>
        </authorList>
    </citation>
    <scope>NUCLEOTIDE SEQUENCE</scope>
</reference>
<organism evidence="1">
    <name type="scientific">marine sediment metagenome</name>
    <dbReference type="NCBI Taxonomy" id="412755"/>
    <lineage>
        <taxon>unclassified sequences</taxon>
        <taxon>metagenomes</taxon>
        <taxon>ecological metagenomes</taxon>
    </lineage>
</organism>
<name>A0A0F9J5J5_9ZZZZ</name>
<proteinExistence type="predicted"/>
<evidence type="ECO:0008006" key="2">
    <source>
        <dbReference type="Google" id="ProtNLM"/>
    </source>
</evidence>
<dbReference type="EMBL" id="LAZR01017255">
    <property type="protein sequence ID" value="KKM01181.1"/>
    <property type="molecule type" value="Genomic_DNA"/>
</dbReference>
<sequence>MARPKKYTIEHGRDGPRREKWVVVMEDPDAKHMRIICVCYHEEYAQRIHELFSNGEIIWNRNKKRS</sequence>
<comment type="caution">
    <text evidence="1">The sequence shown here is derived from an EMBL/GenBank/DDBJ whole genome shotgun (WGS) entry which is preliminary data.</text>
</comment>
<dbReference type="AlphaFoldDB" id="A0A0F9J5J5"/>
<gene>
    <name evidence="1" type="ORF">LCGC14_1796990</name>
</gene>